<keyword evidence="6" id="KW-0269">Exonuclease</keyword>
<feature type="region of interest" description="Disordered" evidence="16">
    <location>
        <begin position="549"/>
        <end position="576"/>
    </location>
</feature>
<dbReference type="STRING" id="1209072.GCA_000766945_00389"/>
<evidence type="ECO:0000313" key="19">
    <source>
        <dbReference type="EMBL" id="OZY85827.1"/>
    </source>
</evidence>
<dbReference type="PROSITE" id="PS51198">
    <property type="entry name" value="UVRD_HELICASE_ATP_BIND"/>
    <property type="match status" value="1"/>
</dbReference>
<feature type="domain" description="UvrD-like helicase ATP-binding" evidence="17">
    <location>
        <begin position="7"/>
        <end position="494"/>
    </location>
</feature>
<dbReference type="InterPro" id="IPR014017">
    <property type="entry name" value="DNA_helicase_UvrD-like_C"/>
</dbReference>
<feature type="binding site" evidence="15">
    <location>
        <begin position="28"/>
        <end position="35"/>
    </location>
    <ligand>
        <name>ATP</name>
        <dbReference type="ChEBI" id="CHEBI:30616"/>
    </ligand>
</feature>
<keyword evidence="3" id="KW-0227">DNA damage</keyword>
<keyword evidence="2 15" id="KW-0547">Nucleotide-binding</keyword>
<dbReference type="Gene3D" id="3.40.50.300">
    <property type="entry name" value="P-loop containing nucleotide triphosphate hydrolases"/>
    <property type="match status" value="4"/>
</dbReference>
<dbReference type="Gene3D" id="3.90.320.10">
    <property type="match status" value="1"/>
</dbReference>
<evidence type="ECO:0000256" key="7">
    <source>
        <dbReference type="ARBA" id="ARBA00022840"/>
    </source>
</evidence>
<keyword evidence="5 15" id="KW-0347">Helicase</keyword>
<dbReference type="Pfam" id="PF13361">
    <property type="entry name" value="UvrD_C"/>
    <property type="match status" value="1"/>
</dbReference>
<evidence type="ECO:0000259" key="17">
    <source>
        <dbReference type="PROSITE" id="PS51198"/>
    </source>
</evidence>
<dbReference type="Proteomes" id="UP000216101">
    <property type="component" value="Unassembled WGS sequence"/>
</dbReference>
<dbReference type="GO" id="GO:0033202">
    <property type="term" value="C:DNA helicase complex"/>
    <property type="evidence" value="ECO:0007669"/>
    <property type="project" value="TreeGrafter"/>
</dbReference>
<dbReference type="PROSITE" id="PS51217">
    <property type="entry name" value="UVRD_HELICASE_CTER"/>
    <property type="match status" value="1"/>
</dbReference>
<dbReference type="GO" id="GO:0003677">
    <property type="term" value="F:DNA binding"/>
    <property type="evidence" value="ECO:0007669"/>
    <property type="project" value="UniProtKB-KW"/>
</dbReference>
<dbReference type="InterPro" id="IPR011335">
    <property type="entry name" value="Restrct_endonuc-II-like"/>
</dbReference>
<gene>
    <name evidence="19" type="ORF">CBP51_01930</name>
</gene>
<keyword evidence="20" id="KW-1185">Reference proteome</keyword>
<dbReference type="InterPro" id="IPR000212">
    <property type="entry name" value="DNA_helicase_UvrD/REP"/>
</dbReference>
<comment type="caution">
    <text evidence="19">The sequence shown here is derived from an EMBL/GenBank/DDBJ whole genome shotgun (WGS) entry which is preliminary data.</text>
</comment>
<evidence type="ECO:0000256" key="9">
    <source>
        <dbReference type="ARBA" id="ARBA00023204"/>
    </source>
</evidence>
<dbReference type="SUPFAM" id="SSF52540">
    <property type="entry name" value="P-loop containing nucleoside triphosphate hydrolases"/>
    <property type="match status" value="1"/>
</dbReference>
<dbReference type="EC" id="5.6.2.4" evidence="12"/>
<comment type="catalytic activity">
    <reaction evidence="14">
        <text>ATP + H2O = ADP + phosphate + H(+)</text>
        <dbReference type="Rhea" id="RHEA:13065"/>
        <dbReference type="ChEBI" id="CHEBI:15377"/>
        <dbReference type="ChEBI" id="CHEBI:15378"/>
        <dbReference type="ChEBI" id="CHEBI:30616"/>
        <dbReference type="ChEBI" id="CHEBI:43474"/>
        <dbReference type="ChEBI" id="CHEBI:456216"/>
        <dbReference type="EC" id="5.6.2.4"/>
    </reaction>
</comment>
<dbReference type="GO" id="GO:0005829">
    <property type="term" value="C:cytosol"/>
    <property type="evidence" value="ECO:0007669"/>
    <property type="project" value="TreeGrafter"/>
</dbReference>
<protein>
    <recommendedName>
        <fullName evidence="12">DNA 3'-5' helicase</fullName>
        <ecNumber evidence="12">5.6.2.4</ecNumber>
    </recommendedName>
    <alternativeName>
        <fullName evidence="13">DNA 3'-5' helicase II</fullName>
    </alternativeName>
</protein>
<evidence type="ECO:0000256" key="11">
    <source>
        <dbReference type="ARBA" id="ARBA00034617"/>
    </source>
</evidence>
<evidence type="ECO:0000256" key="6">
    <source>
        <dbReference type="ARBA" id="ARBA00022839"/>
    </source>
</evidence>
<dbReference type="GO" id="GO:0000725">
    <property type="term" value="P:recombinational repair"/>
    <property type="evidence" value="ECO:0007669"/>
    <property type="project" value="TreeGrafter"/>
</dbReference>
<evidence type="ECO:0000259" key="18">
    <source>
        <dbReference type="PROSITE" id="PS51217"/>
    </source>
</evidence>
<dbReference type="InterPro" id="IPR011604">
    <property type="entry name" value="PDDEXK-like_dom_sf"/>
</dbReference>
<keyword evidence="4 15" id="KW-0378">Hydrolase</keyword>
<sequence>MSTIINQPVDQQVRINALDPQTSFAVSAPAGSGKTGLLTQRVLTLLTTCDEPEEVLAITFTRKAAGEMQDRIMQALWQAADSPEPSDPHVLRTWKIAQQVLQRDKALQWNLLHSPQRLRVQTIDSLCRSITKQLPLASGIGAQPDTLEDAEQAYKLAVRELFTLLEEDGPLRADLTRLLRHVDNNLPAVEKLLTGLLGKREQWLGVLLQARHEEARRYLQGVLQEVIREHLEQVYNALIIHASELCAIADRAATNLQEEGERKNRIHELQGITHLPDAEPSAFNAWLAICDLLLTNSGTFRARLTKAEGFPAGKENAELKNQFNELIAALIDTAPDAEQLLQDLRNLPPPIYADHQWQLLDSLTSILPILVAQLTLVFKQQSATDYTAISQAALVALGDEESPTDLALQLDYRIRHILVDEFQDTASPQLELLKKLTSGWQAGDGRTLFIVGDGMQSCYGFRNANVGLFLDARQQGIGSVDLTALDLRVNFRSQAGVVNWVNSIFQNAFPAHDDMSRGAVSYSPSVAFKAELEGDAVQFYACTYSSETKNTYSRNNDDSESGDGDEPSSRLQAQQQEAEKVVELVQQARYNNPEGSIAILVRTRNHLARILPALTAAGLHYQATEIDRLASRMAIVDLLSLTRALLNAADRTAWLAILRAPWCGLHNHDLHAIATADLTDLNPRLNENAFAVIWPQLVQFEKITALSPEGKNILARVVPLLQQALNEKYRKPLRQWIEGLWFALGGPATLLDENDRDNINSFFTLLDKHQQGGSIRDWQVFNNAIDRLFAAPRADADPKLQVMTIHKSKGLEFDTVIIPGLDRSARKDDKQLLLWQERINTQGEKQLLLGSLAATGKEEDRLYTFMRREADKQQAFESTRLLYVGCTRAIKRLHLIACINTKEDELVAPAKNSLLHSIWPFVKESAQLIPCKATADSSTSTHQRKPGLQHLLRLATTWQAPALRDVTLLHTYRGHEFGTTESGEAAPENPLNIPEVETTTARLARHTGTVIHSALQAIVESKLVTNHECITADAFINQQHSFWKIQLQQLGWHGDNLTRALQKIAQSIRTSLDSEQGRWLLNSDHQQSACELSLMQKNKQDVKESIIDRTFIAEGIRWIVDYKSSEPEASETESAFIAREMDTYKAQLLGYQKLLTATETLPIKTALYLVSLGKLIETP</sequence>
<dbReference type="InterPro" id="IPR014016">
    <property type="entry name" value="UvrD-like_ATP-bd"/>
</dbReference>
<keyword evidence="10" id="KW-0413">Isomerase</keyword>
<evidence type="ECO:0000256" key="12">
    <source>
        <dbReference type="ARBA" id="ARBA00034808"/>
    </source>
</evidence>
<keyword evidence="9" id="KW-0234">DNA repair</keyword>
<proteinExistence type="predicted"/>
<evidence type="ECO:0000256" key="14">
    <source>
        <dbReference type="ARBA" id="ARBA00048988"/>
    </source>
</evidence>
<keyword evidence="1" id="KW-0540">Nuclease</keyword>
<dbReference type="RefSeq" id="WP_094983654.1">
    <property type="nucleotide sequence ID" value="NZ_NHNI01000001.1"/>
</dbReference>
<reference evidence="20" key="1">
    <citation type="submission" date="2017-05" db="EMBL/GenBank/DDBJ databases">
        <authorList>
            <person name="Barney B.M."/>
        </authorList>
    </citation>
    <scope>NUCLEOTIDE SEQUENCE [LARGE SCALE GENOMIC DNA]</scope>
    <source>
        <strain evidence="20">PSBB022</strain>
    </source>
</reference>
<evidence type="ECO:0000256" key="10">
    <source>
        <dbReference type="ARBA" id="ARBA00023235"/>
    </source>
</evidence>
<dbReference type="PANTHER" id="PTHR11070">
    <property type="entry name" value="UVRD / RECB / PCRA DNA HELICASE FAMILY MEMBER"/>
    <property type="match status" value="1"/>
</dbReference>
<dbReference type="InterPro" id="IPR027417">
    <property type="entry name" value="P-loop_NTPase"/>
</dbReference>
<evidence type="ECO:0000256" key="3">
    <source>
        <dbReference type="ARBA" id="ARBA00022763"/>
    </source>
</evidence>
<dbReference type="PANTHER" id="PTHR11070:SF2">
    <property type="entry name" value="ATP-DEPENDENT DNA HELICASE SRS2"/>
    <property type="match status" value="1"/>
</dbReference>
<organism evidence="19 20">
    <name type="scientific">Cellvibrio mixtus</name>
    <dbReference type="NCBI Taxonomy" id="39650"/>
    <lineage>
        <taxon>Bacteria</taxon>
        <taxon>Pseudomonadati</taxon>
        <taxon>Pseudomonadota</taxon>
        <taxon>Gammaproteobacteria</taxon>
        <taxon>Cellvibrionales</taxon>
        <taxon>Cellvibrionaceae</taxon>
        <taxon>Cellvibrio</taxon>
    </lineage>
</organism>
<name>A0A266Q7G3_9GAMM</name>
<evidence type="ECO:0000256" key="15">
    <source>
        <dbReference type="PROSITE-ProRule" id="PRU00560"/>
    </source>
</evidence>
<dbReference type="SUPFAM" id="SSF52980">
    <property type="entry name" value="Restriction endonuclease-like"/>
    <property type="match status" value="1"/>
</dbReference>
<dbReference type="Pfam" id="PF00580">
    <property type="entry name" value="UvrD-helicase"/>
    <property type="match status" value="1"/>
</dbReference>
<evidence type="ECO:0000256" key="4">
    <source>
        <dbReference type="ARBA" id="ARBA00022801"/>
    </source>
</evidence>
<evidence type="ECO:0000256" key="1">
    <source>
        <dbReference type="ARBA" id="ARBA00022722"/>
    </source>
</evidence>
<dbReference type="Pfam" id="PF12705">
    <property type="entry name" value="PDDEXK_1"/>
    <property type="match status" value="1"/>
</dbReference>
<evidence type="ECO:0000256" key="13">
    <source>
        <dbReference type="ARBA" id="ARBA00034923"/>
    </source>
</evidence>
<evidence type="ECO:0000313" key="20">
    <source>
        <dbReference type="Proteomes" id="UP000216101"/>
    </source>
</evidence>
<dbReference type="GO" id="GO:0004527">
    <property type="term" value="F:exonuclease activity"/>
    <property type="evidence" value="ECO:0007669"/>
    <property type="project" value="UniProtKB-KW"/>
</dbReference>
<evidence type="ECO:0000256" key="8">
    <source>
        <dbReference type="ARBA" id="ARBA00023125"/>
    </source>
</evidence>
<dbReference type="AlphaFoldDB" id="A0A266Q7G3"/>
<keyword evidence="7 15" id="KW-0067">ATP-binding</keyword>
<dbReference type="EMBL" id="NHNI01000001">
    <property type="protein sequence ID" value="OZY85827.1"/>
    <property type="molecule type" value="Genomic_DNA"/>
</dbReference>
<evidence type="ECO:0000256" key="2">
    <source>
        <dbReference type="ARBA" id="ARBA00022741"/>
    </source>
</evidence>
<dbReference type="InterPro" id="IPR038726">
    <property type="entry name" value="PDDEXK_AddAB-type"/>
</dbReference>
<comment type="catalytic activity">
    <reaction evidence="11">
        <text>Couples ATP hydrolysis with the unwinding of duplex DNA by translocating in the 3'-5' direction.</text>
        <dbReference type="EC" id="5.6.2.4"/>
    </reaction>
</comment>
<evidence type="ECO:0000256" key="5">
    <source>
        <dbReference type="ARBA" id="ARBA00022806"/>
    </source>
</evidence>
<dbReference type="GO" id="GO:0043138">
    <property type="term" value="F:3'-5' DNA helicase activity"/>
    <property type="evidence" value="ECO:0007669"/>
    <property type="project" value="UniProtKB-EC"/>
</dbReference>
<accession>A0A266Q7G3</accession>
<feature type="domain" description="UvrD-like helicase C-terminal" evidence="18">
    <location>
        <begin position="506"/>
        <end position="810"/>
    </location>
</feature>
<keyword evidence="8" id="KW-0238">DNA-binding</keyword>
<evidence type="ECO:0000256" key="16">
    <source>
        <dbReference type="SAM" id="MobiDB-lite"/>
    </source>
</evidence>
<dbReference type="GO" id="GO:0005524">
    <property type="term" value="F:ATP binding"/>
    <property type="evidence" value="ECO:0007669"/>
    <property type="project" value="UniProtKB-UniRule"/>
</dbReference>